<dbReference type="InterPro" id="IPR021514">
    <property type="entry name" value="DUF3176"/>
</dbReference>
<dbReference type="Proteomes" id="UP000826661">
    <property type="component" value="Chromosome II"/>
</dbReference>
<dbReference type="EMBL" id="CP075865">
    <property type="protein sequence ID" value="QYS95461.1"/>
    <property type="molecule type" value="Genomic_DNA"/>
</dbReference>
<keyword evidence="2" id="KW-1133">Transmembrane helix</keyword>
<dbReference type="PANTHER" id="PTHR35394:SF5">
    <property type="entry name" value="DUF3176 DOMAIN-CONTAINING PROTEIN"/>
    <property type="match status" value="1"/>
</dbReference>
<keyword evidence="4" id="KW-1185">Reference proteome</keyword>
<keyword evidence="2" id="KW-0472">Membrane</keyword>
<proteinExistence type="predicted"/>
<feature type="transmembrane region" description="Helical" evidence="2">
    <location>
        <begin position="530"/>
        <end position="552"/>
    </location>
</feature>
<accession>A0A8G0PBU5</accession>
<feature type="transmembrane region" description="Helical" evidence="2">
    <location>
        <begin position="100"/>
        <end position="126"/>
    </location>
</feature>
<dbReference type="Pfam" id="PF11374">
    <property type="entry name" value="DUF3176"/>
    <property type="match status" value="1"/>
</dbReference>
<gene>
    <name evidence="3" type="ORF">H0G86_002752</name>
</gene>
<feature type="transmembrane region" description="Helical" evidence="2">
    <location>
        <begin position="64"/>
        <end position="88"/>
    </location>
</feature>
<feature type="transmembrane region" description="Helical" evidence="2">
    <location>
        <begin position="160"/>
        <end position="180"/>
    </location>
</feature>
<dbReference type="AlphaFoldDB" id="A0A8G0PBU5"/>
<evidence type="ECO:0000256" key="1">
    <source>
        <dbReference type="SAM" id="MobiDB-lite"/>
    </source>
</evidence>
<keyword evidence="2" id="KW-0812">Transmembrane</keyword>
<evidence type="ECO:0000313" key="3">
    <source>
        <dbReference type="EMBL" id="QYS95461.1"/>
    </source>
</evidence>
<evidence type="ECO:0000256" key="2">
    <source>
        <dbReference type="SAM" id="Phobius"/>
    </source>
</evidence>
<sequence length="608" mass="67128">MDDRSTRQPLMSDTLDVAEAAPIPQGTRPGNEVNTANEDCDSESSVETATNVKKTINLRLASTWWIEIITMSISFCCIAVLICILVRFQNRLLTEWSFFISINATVAVAITAARATLLAAISVCLSQEKWTRFTKRTHRLQDFAIIDTASRGPLGSLQMLYKISWGFASISAIVVFLSLLTDTFVQQVVQLEPGTISTYKEGSATFGYAHGYKSYKSYKYESLGMDINNDINSAVLNGLQPKSRTFTFNCHSNCTWNSYYITLGFSSACNDATKETLETLKCNDGPQTHSGTGKQGLPCRMSTPNDVKLELGARAISDSYMNINSSRFYMSDYLNGSPAFYAAVWTWKPGDDYSMDIEIPKLKNLLQNSSVIIECALRVSLYNYSDISSISNSFTVGVIEQIPLGIITGITISDMLGNTHHPHQEASLWWNHTNDDLPDVYFSAIDLHYTSSFFRSSAFSGTLGDSTPDDHTFSPGATTFFGNGTLEVVSSIFDSISLSLTDMIRQGSGMQIAQGTTSEAVVYIRVRWEWLGLPLVVHLLGGIALFMTVVGTKRTSDVPLWKGSTLAVLYHWVDKDGIIGSQVQNLEDLEKVKKMQVMLEKKGGISDS</sequence>
<organism evidence="3 4">
    <name type="scientific">Trichoderma simmonsii</name>
    <dbReference type="NCBI Taxonomy" id="1491479"/>
    <lineage>
        <taxon>Eukaryota</taxon>
        <taxon>Fungi</taxon>
        <taxon>Dikarya</taxon>
        <taxon>Ascomycota</taxon>
        <taxon>Pezizomycotina</taxon>
        <taxon>Sordariomycetes</taxon>
        <taxon>Hypocreomycetidae</taxon>
        <taxon>Hypocreales</taxon>
        <taxon>Hypocreaceae</taxon>
        <taxon>Trichoderma</taxon>
    </lineage>
</organism>
<reference evidence="3 4" key="1">
    <citation type="journal article" date="2021" name="BMC Genomics">
        <title>Telomere-to-telomere genome assembly of asparaginase-producing Trichoderma simmonsii.</title>
        <authorList>
            <person name="Chung D."/>
            <person name="Kwon Y.M."/>
            <person name="Yang Y."/>
        </authorList>
    </citation>
    <scope>NUCLEOTIDE SEQUENCE [LARGE SCALE GENOMIC DNA]</scope>
    <source>
        <strain evidence="3 4">GH-Sj1</strain>
    </source>
</reference>
<feature type="region of interest" description="Disordered" evidence="1">
    <location>
        <begin position="21"/>
        <end position="44"/>
    </location>
</feature>
<evidence type="ECO:0000313" key="4">
    <source>
        <dbReference type="Proteomes" id="UP000826661"/>
    </source>
</evidence>
<dbReference type="PANTHER" id="PTHR35394">
    <property type="entry name" value="DUF3176 DOMAIN-CONTAINING PROTEIN"/>
    <property type="match status" value="1"/>
</dbReference>
<protein>
    <submittedName>
        <fullName evidence="3">Uncharacterized protein</fullName>
    </submittedName>
</protein>
<name>A0A8G0PBU5_9HYPO</name>